<dbReference type="Proteomes" id="UP000282930">
    <property type="component" value="Chromosome"/>
</dbReference>
<dbReference type="PANTHER" id="PTHR45586">
    <property type="entry name" value="TPR REPEAT-CONTAINING PROTEIN PA4667"/>
    <property type="match status" value="1"/>
</dbReference>
<dbReference type="SUPFAM" id="SSF48452">
    <property type="entry name" value="TPR-like"/>
    <property type="match status" value="1"/>
</dbReference>
<feature type="repeat" description="TPR" evidence="3">
    <location>
        <begin position="177"/>
        <end position="210"/>
    </location>
</feature>
<dbReference type="EMBL" id="CP034791">
    <property type="protein sequence ID" value="AZT90977.1"/>
    <property type="molecule type" value="Genomic_DNA"/>
</dbReference>
<dbReference type="Gene3D" id="1.25.40.10">
    <property type="entry name" value="Tetratricopeptide repeat domain"/>
    <property type="match status" value="2"/>
</dbReference>
<dbReference type="InterPro" id="IPR011990">
    <property type="entry name" value="TPR-like_helical_dom_sf"/>
</dbReference>
<gene>
    <name evidence="5" type="ORF">ELD05_10165</name>
</gene>
<dbReference type="Pfam" id="PF13181">
    <property type="entry name" value="TPR_8"/>
    <property type="match status" value="2"/>
</dbReference>
<dbReference type="KEGG" id="ccha:ELD05_10165"/>
<proteinExistence type="predicted"/>
<evidence type="ECO:0000256" key="2">
    <source>
        <dbReference type="ARBA" id="ARBA00022803"/>
    </source>
</evidence>
<organism evidence="5 6">
    <name type="scientific">Caldicellulosiruptor changbaiensis</name>
    <dbReference type="NCBI Taxonomy" id="1222016"/>
    <lineage>
        <taxon>Bacteria</taxon>
        <taxon>Bacillati</taxon>
        <taxon>Bacillota</taxon>
        <taxon>Bacillota incertae sedis</taxon>
        <taxon>Caldicellulosiruptorales</taxon>
        <taxon>Caldicellulosiruptoraceae</taxon>
        <taxon>Caldicellulosiruptor</taxon>
    </lineage>
</organism>
<feature type="coiled-coil region" evidence="4">
    <location>
        <begin position="117"/>
        <end position="146"/>
    </location>
</feature>
<dbReference type="PROSITE" id="PS50005">
    <property type="entry name" value="TPR"/>
    <property type="match status" value="2"/>
</dbReference>
<dbReference type="SMART" id="SM00028">
    <property type="entry name" value="TPR"/>
    <property type="match status" value="4"/>
</dbReference>
<keyword evidence="2 3" id="KW-0802">TPR repeat</keyword>
<evidence type="ECO:0000313" key="5">
    <source>
        <dbReference type="EMBL" id="AZT90977.1"/>
    </source>
</evidence>
<evidence type="ECO:0000256" key="4">
    <source>
        <dbReference type="SAM" id="Coils"/>
    </source>
</evidence>
<sequence>MVKGKVINLHPTSSRFFKIGIKHYERGEIELAIERLKRALELDSKNIEIKFNLAGLLAQIGDFESSNKLLTELTTDNPEFYDSLFGLGCNFFEMGKLREAKHFLRRYLKLSNNTEFKEAAEDLLDFIETQQEFEREQKEMEKLTKLLERGNFLLENGRYEDAVKYFKMILAKDDTIFAARNNLSLAYFYMGEIEKAIHEAKKVLEIDKYNVYANCNLAFFYSTIGKTKELKKQLKTILELKTYDHKDKIKVLDTLIKLNQHAAIVDRAGELFEITKEPYFKHIQAISLYNTRQYIKAKKIWKDLKKNYNMPEIKIDYFLKKVDDVMKTFKKDTIDYFETGFGNLSKLEEKEFRSQLQKHIDMYFSQTFEENAKRIMDIIAENVKLNNEDKDGISQLLNTLPLEKQGLNFTAIAAIVYYVYKKYLLGQKVKQKDVAERFGISQAVFSKWFREFKGLLLGEDV</sequence>
<keyword evidence="4" id="KW-0175">Coiled coil</keyword>
<keyword evidence="6" id="KW-1185">Reference proteome</keyword>
<accession>A0A3T0D799</accession>
<evidence type="ECO:0000313" key="6">
    <source>
        <dbReference type="Proteomes" id="UP000282930"/>
    </source>
</evidence>
<dbReference type="InterPro" id="IPR019734">
    <property type="entry name" value="TPR_rpt"/>
</dbReference>
<dbReference type="AlphaFoldDB" id="A0A3T0D799"/>
<feature type="repeat" description="TPR" evidence="3">
    <location>
        <begin position="13"/>
        <end position="46"/>
    </location>
</feature>
<dbReference type="PANTHER" id="PTHR45586:SF1">
    <property type="entry name" value="LIPOPOLYSACCHARIDE ASSEMBLY PROTEIN B"/>
    <property type="match status" value="1"/>
</dbReference>
<name>A0A3T0D799_9FIRM</name>
<keyword evidence="1" id="KW-0677">Repeat</keyword>
<reference evidence="5 6" key="1">
    <citation type="submission" date="2018-12" db="EMBL/GenBank/DDBJ databases">
        <title>Genome sequence from the cellulolytic species, Caldicellulosiruptor changbaiensis.</title>
        <authorList>
            <person name="Blumer-Schuette S.E."/>
            <person name="Mendoza C."/>
        </authorList>
    </citation>
    <scope>NUCLEOTIDE SEQUENCE [LARGE SCALE GENOMIC DNA]</scope>
    <source>
        <strain evidence="5 6">CBS-Z</strain>
    </source>
</reference>
<evidence type="ECO:0000256" key="3">
    <source>
        <dbReference type="PROSITE-ProRule" id="PRU00339"/>
    </source>
</evidence>
<evidence type="ECO:0000256" key="1">
    <source>
        <dbReference type="ARBA" id="ARBA00022737"/>
    </source>
</evidence>
<dbReference type="RefSeq" id="WP_127352344.1">
    <property type="nucleotide sequence ID" value="NZ_CP034791.1"/>
</dbReference>
<dbReference type="Pfam" id="PF13414">
    <property type="entry name" value="TPR_11"/>
    <property type="match status" value="1"/>
</dbReference>
<protein>
    <submittedName>
        <fullName evidence="5">Tetratricopeptide repeat protein</fullName>
    </submittedName>
</protein>
<dbReference type="InterPro" id="IPR051012">
    <property type="entry name" value="CellSynth/LPSAsmb/PSIAsmb"/>
</dbReference>